<name>A0AB73NA82_9LEPT</name>
<sequence length="65" mass="8032">MQALHSHKTRNFFIKTRNNVKIARFWTNSKYFLRWFSERTETRIFDFQIIFAFYSSIFNKSLSLT</sequence>
<dbReference type="AlphaFoldDB" id="A0AB73NA82"/>
<organism evidence="1 2">
    <name type="scientific">Leptospira santarosai</name>
    <dbReference type="NCBI Taxonomy" id="28183"/>
    <lineage>
        <taxon>Bacteria</taxon>
        <taxon>Pseudomonadati</taxon>
        <taxon>Spirochaetota</taxon>
        <taxon>Spirochaetia</taxon>
        <taxon>Leptospirales</taxon>
        <taxon>Leptospiraceae</taxon>
        <taxon>Leptospira</taxon>
    </lineage>
</organism>
<gene>
    <name evidence="1" type="ORF">BWD14_02820</name>
</gene>
<dbReference type="Proteomes" id="UP000189337">
    <property type="component" value="Unassembled WGS sequence"/>
</dbReference>
<protein>
    <submittedName>
        <fullName evidence="1">Uncharacterized protein</fullName>
    </submittedName>
</protein>
<dbReference type="EMBL" id="MTSU01000002">
    <property type="protein sequence ID" value="ONF94236.1"/>
    <property type="molecule type" value="Genomic_DNA"/>
</dbReference>
<comment type="caution">
    <text evidence="1">The sequence shown here is derived from an EMBL/GenBank/DDBJ whole genome shotgun (WGS) entry which is preliminary data.</text>
</comment>
<reference evidence="1 2" key="1">
    <citation type="submission" date="2017-01" db="EMBL/GenBank/DDBJ databases">
        <title>Comparative genomic analysis of Brazilian Leptospira santarosai.</title>
        <authorList>
            <person name="Moreno L.Z."/>
            <person name="Miraglia F."/>
            <person name="Kremer F.S."/>
            <person name="Eslabao M.R."/>
            <person name="Lilenbaum W."/>
            <person name="Dellagostin O.A."/>
            <person name="Moreno A.M."/>
        </authorList>
    </citation>
    <scope>NUCLEOTIDE SEQUENCE [LARGE SCALE GENOMIC DNA]</scope>
    <source>
        <strain evidence="1 2">M52/8-19</strain>
    </source>
</reference>
<accession>A0AB73NA82</accession>
<evidence type="ECO:0000313" key="1">
    <source>
        <dbReference type="EMBL" id="ONF94236.1"/>
    </source>
</evidence>
<proteinExistence type="predicted"/>
<evidence type="ECO:0000313" key="2">
    <source>
        <dbReference type="Proteomes" id="UP000189337"/>
    </source>
</evidence>